<feature type="non-terminal residue" evidence="1">
    <location>
        <position position="1"/>
    </location>
</feature>
<sequence length="145" mass="16246">MNMVVAAVRDVRPPIVSVSVSAAVFEAPILAPYALPFHLHVEIELHVFNLVTFFEVSAAWVKVQFRFLAVEHEAIDGFSASVAPHYALVAAFWWVSEELKGGTRKEFMGIRCIVCANIQALWRSKSHFSHRYRGPNPVSLQPSQV</sequence>
<accession>A0AAV6MCH9</accession>
<dbReference type="AlphaFoldDB" id="A0AAV6MCH9"/>
<organism evidence="1 2">
    <name type="scientific">Cucurbita argyrosperma subsp. sororia</name>
    <dbReference type="NCBI Taxonomy" id="37648"/>
    <lineage>
        <taxon>Eukaryota</taxon>
        <taxon>Viridiplantae</taxon>
        <taxon>Streptophyta</taxon>
        <taxon>Embryophyta</taxon>
        <taxon>Tracheophyta</taxon>
        <taxon>Spermatophyta</taxon>
        <taxon>Magnoliopsida</taxon>
        <taxon>eudicotyledons</taxon>
        <taxon>Gunneridae</taxon>
        <taxon>Pentapetalae</taxon>
        <taxon>rosids</taxon>
        <taxon>fabids</taxon>
        <taxon>Cucurbitales</taxon>
        <taxon>Cucurbitaceae</taxon>
        <taxon>Cucurbiteae</taxon>
        <taxon>Cucurbita</taxon>
    </lineage>
</organism>
<evidence type="ECO:0000313" key="1">
    <source>
        <dbReference type="EMBL" id="KAG6578700.1"/>
    </source>
</evidence>
<name>A0AAV6MCH9_9ROSI</name>
<proteinExistence type="predicted"/>
<dbReference type="EMBL" id="JAGKQH010000015">
    <property type="protein sequence ID" value="KAG6578700.1"/>
    <property type="molecule type" value="Genomic_DNA"/>
</dbReference>
<keyword evidence="2" id="KW-1185">Reference proteome</keyword>
<gene>
    <name evidence="1" type="ORF">SDJN03_23148</name>
</gene>
<comment type="caution">
    <text evidence="1">The sequence shown here is derived from an EMBL/GenBank/DDBJ whole genome shotgun (WGS) entry which is preliminary data.</text>
</comment>
<reference evidence="1 2" key="1">
    <citation type="journal article" date="2021" name="Hortic Res">
        <title>The domestication of Cucurbita argyrosperma as revealed by the genome of its wild relative.</title>
        <authorList>
            <person name="Barrera-Redondo J."/>
            <person name="Sanchez-de la Vega G."/>
            <person name="Aguirre-Liguori J.A."/>
            <person name="Castellanos-Morales G."/>
            <person name="Gutierrez-Guerrero Y.T."/>
            <person name="Aguirre-Dugua X."/>
            <person name="Aguirre-Planter E."/>
            <person name="Tenaillon M.I."/>
            <person name="Lira-Saade R."/>
            <person name="Eguiarte L.E."/>
        </authorList>
    </citation>
    <scope>NUCLEOTIDE SEQUENCE [LARGE SCALE GENOMIC DNA]</scope>
    <source>
        <strain evidence="1">JBR-2021</strain>
    </source>
</reference>
<dbReference type="Proteomes" id="UP000685013">
    <property type="component" value="Chromosome 15"/>
</dbReference>
<evidence type="ECO:0000313" key="2">
    <source>
        <dbReference type="Proteomes" id="UP000685013"/>
    </source>
</evidence>
<protein>
    <submittedName>
        <fullName evidence="1">Uncharacterized protein</fullName>
    </submittedName>
</protein>